<gene>
    <name evidence="1" type="ORF">POCTA_138.1.T0640121</name>
</gene>
<dbReference type="Proteomes" id="UP000683925">
    <property type="component" value="Unassembled WGS sequence"/>
</dbReference>
<name>A0A8S1VGS3_PAROT</name>
<reference evidence="1" key="1">
    <citation type="submission" date="2021-01" db="EMBL/GenBank/DDBJ databases">
        <authorList>
            <consortium name="Genoscope - CEA"/>
            <person name="William W."/>
        </authorList>
    </citation>
    <scope>NUCLEOTIDE SEQUENCE</scope>
</reference>
<organism evidence="1 2">
    <name type="scientific">Paramecium octaurelia</name>
    <dbReference type="NCBI Taxonomy" id="43137"/>
    <lineage>
        <taxon>Eukaryota</taxon>
        <taxon>Sar</taxon>
        <taxon>Alveolata</taxon>
        <taxon>Ciliophora</taxon>
        <taxon>Intramacronucleata</taxon>
        <taxon>Oligohymenophorea</taxon>
        <taxon>Peniculida</taxon>
        <taxon>Parameciidae</taxon>
        <taxon>Paramecium</taxon>
    </lineage>
</organism>
<protein>
    <submittedName>
        <fullName evidence="1">Uncharacterized protein</fullName>
    </submittedName>
</protein>
<accession>A0A8S1VGS3</accession>
<keyword evidence="2" id="KW-1185">Reference proteome</keyword>
<dbReference type="AlphaFoldDB" id="A0A8S1VGS3"/>
<evidence type="ECO:0000313" key="1">
    <source>
        <dbReference type="EMBL" id="CAD8174712.1"/>
    </source>
</evidence>
<comment type="caution">
    <text evidence="1">The sequence shown here is derived from an EMBL/GenBank/DDBJ whole genome shotgun (WGS) entry which is preliminary data.</text>
</comment>
<evidence type="ECO:0000313" key="2">
    <source>
        <dbReference type="Proteomes" id="UP000683925"/>
    </source>
</evidence>
<dbReference type="EMBL" id="CAJJDP010000063">
    <property type="protein sequence ID" value="CAD8174712.1"/>
    <property type="molecule type" value="Genomic_DNA"/>
</dbReference>
<proteinExistence type="predicted"/>
<sequence>MGIEFQTNQIFTLDKFEQRFYKINTLRTFIIIYSTTQYNQLTISYLSIIDTNYSLCFRQQKIKSKLNNFLYPVRIKFTEEELHKDSSLHKEILDTKSFSKWVEDQAIMSNSKCRLIITTEVCYCQNNHTQLQQESGKKNTYIQIQETQFNSSFRQYQQQKRYYCCLFGGWKTLKFIMNN</sequence>